<feature type="compositionally biased region" description="Basic residues" evidence="1">
    <location>
        <begin position="101"/>
        <end position="111"/>
    </location>
</feature>
<dbReference type="PANTHER" id="PTHR47456:SF1">
    <property type="entry name" value="PHD-TYPE DOMAIN-CONTAINING PROTEIN"/>
    <property type="match status" value="1"/>
</dbReference>
<gene>
    <name evidence="2" type="ORF">g.77323</name>
</gene>
<name>A0A146KWB1_LYGHE</name>
<sequence length="437" mass="49462">ELIDSLGAADSVVTLISEGPNFIIYTSDVERVKGIFRHHGMSFAVRNSRVNAAERLVWTCKDIDYFGKPFKVVKRTTLECKYGMKRKPADHSNVQLDQSGKKKRSRMKPSKKTGCPAMMKIAELILYPGYAIDPNIQKNLCDIKERMMRKLRDSLETTDVPSEIRYFITVSKPSEHEHCIQPTRATYEPFVIENVEDDRSVDSVVDECYFSVGGNECSDGVVDESSFRGRGNECADDVEEDSHFSVAGNKCDDGVVEDECNFIVRGNECADSVVEDCRRRHFSLQGNDCADDVVEDDRHFRIRGDEYADSAVEDDDHFSLRGDECADSAVEDDSHFIIQGNEPADSVVELSFNSRSCLPKKEIIYNHDLELEANFSRTQLSRLRETAKSVLDLTYLISPEDRDLSEVHELLSNAETLLARKLIDDNEIAPAPKKRRM</sequence>
<dbReference type="PANTHER" id="PTHR47456">
    <property type="entry name" value="PHD-TYPE DOMAIN-CONTAINING PROTEIN"/>
    <property type="match status" value="1"/>
</dbReference>
<proteinExistence type="predicted"/>
<dbReference type="InterPro" id="IPR029309">
    <property type="entry name" value="CaRF"/>
</dbReference>
<accession>A0A146KWB1</accession>
<feature type="region of interest" description="Disordered" evidence="1">
    <location>
        <begin position="89"/>
        <end position="113"/>
    </location>
</feature>
<dbReference type="EMBL" id="GDHC01018091">
    <property type="protein sequence ID" value="JAQ00538.1"/>
    <property type="molecule type" value="Transcribed_RNA"/>
</dbReference>
<organism evidence="2">
    <name type="scientific">Lygus hesperus</name>
    <name type="common">Western plant bug</name>
    <dbReference type="NCBI Taxonomy" id="30085"/>
    <lineage>
        <taxon>Eukaryota</taxon>
        <taxon>Metazoa</taxon>
        <taxon>Ecdysozoa</taxon>
        <taxon>Arthropoda</taxon>
        <taxon>Hexapoda</taxon>
        <taxon>Insecta</taxon>
        <taxon>Pterygota</taxon>
        <taxon>Neoptera</taxon>
        <taxon>Paraneoptera</taxon>
        <taxon>Hemiptera</taxon>
        <taxon>Heteroptera</taxon>
        <taxon>Panheteroptera</taxon>
        <taxon>Cimicomorpha</taxon>
        <taxon>Miridae</taxon>
        <taxon>Mirini</taxon>
        <taxon>Lygus</taxon>
    </lineage>
</organism>
<dbReference type="GO" id="GO:0003700">
    <property type="term" value="F:DNA-binding transcription factor activity"/>
    <property type="evidence" value="ECO:0007669"/>
    <property type="project" value="InterPro"/>
</dbReference>
<dbReference type="AlphaFoldDB" id="A0A146KWB1"/>
<feature type="non-terminal residue" evidence="2">
    <location>
        <position position="1"/>
    </location>
</feature>
<dbReference type="Pfam" id="PF15299">
    <property type="entry name" value="ALS2CR8"/>
    <property type="match status" value="1"/>
</dbReference>
<evidence type="ECO:0000256" key="1">
    <source>
        <dbReference type="SAM" id="MobiDB-lite"/>
    </source>
</evidence>
<reference evidence="2" key="1">
    <citation type="journal article" date="2016" name="Gigascience">
        <title>De novo construction of an expanded transcriptome assembly for the western tarnished plant bug, Lygus hesperus.</title>
        <authorList>
            <person name="Tassone E.E."/>
            <person name="Geib S.M."/>
            <person name="Hall B."/>
            <person name="Fabrick J.A."/>
            <person name="Brent C.S."/>
            <person name="Hull J.J."/>
        </authorList>
    </citation>
    <scope>NUCLEOTIDE SEQUENCE</scope>
</reference>
<protein>
    <submittedName>
        <fullName evidence="2">Uncharacterized protein</fullName>
    </submittedName>
</protein>
<evidence type="ECO:0000313" key="2">
    <source>
        <dbReference type="EMBL" id="JAQ00538.1"/>
    </source>
</evidence>